<dbReference type="FunFam" id="2.40.50.140:FF:000003">
    <property type="entry name" value="50S ribosomal protein L2"/>
    <property type="match status" value="1"/>
</dbReference>
<evidence type="ECO:0000256" key="6">
    <source>
        <dbReference type="SAM" id="MobiDB-lite"/>
    </source>
</evidence>
<organism evidence="9 10">
    <name type="scientific">Candidatus Falkowbacteria bacterium RIFOXYC2_FULL_36_12</name>
    <dbReference type="NCBI Taxonomy" id="1798002"/>
    <lineage>
        <taxon>Bacteria</taxon>
        <taxon>Candidatus Falkowiibacteriota</taxon>
    </lineage>
</organism>
<dbReference type="InterPro" id="IPR005880">
    <property type="entry name" value="Ribosomal_uL2_bac/org-type"/>
</dbReference>
<dbReference type="SMART" id="SM01382">
    <property type="entry name" value="Ribosomal_L2_C"/>
    <property type="match status" value="1"/>
</dbReference>
<dbReference type="Proteomes" id="UP000179001">
    <property type="component" value="Unassembled WGS sequence"/>
</dbReference>
<keyword evidence="3 5" id="KW-0687">Ribonucleoprotein</keyword>
<dbReference type="PANTHER" id="PTHR13691">
    <property type="entry name" value="RIBOSOMAL PROTEIN L2"/>
    <property type="match status" value="1"/>
</dbReference>
<evidence type="ECO:0000256" key="1">
    <source>
        <dbReference type="ARBA" id="ARBA00005636"/>
    </source>
</evidence>
<dbReference type="HAMAP" id="MF_01320_B">
    <property type="entry name" value="Ribosomal_uL2_B"/>
    <property type="match status" value="1"/>
</dbReference>
<dbReference type="STRING" id="1798002.A2478_00865"/>
<evidence type="ECO:0000256" key="2">
    <source>
        <dbReference type="ARBA" id="ARBA00022980"/>
    </source>
</evidence>
<dbReference type="GO" id="GO:0002181">
    <property type="term" value="P:cytoplasmic translation"/>
    <property type="evidence" value="ECO:0007669"/>
    <property type="project" value="TreeGrafter"/>
</dbReference>
<feature type="domain" description="Large ribosomal subunit protein uL2 C-terminal" evidence="7">
    <location>
        <begin position="125"/>
        <end position="254"/>
    </location>
</feature>
<dbReference type="InterPro" id="IPR012340">
    <property type="entry name" value="NA-bd_OB-fold"/>
</dbReference>
<dbReference type="EMBL" id="MFGJ01000008">
    <property type="protein sequence ID" value="OGF30978.1"/>
    <property type="molecule type" value="Genomic_DNA"/>
</dbReference>
<dbReference type="SUPFAM" id="SSF50104">
    <property type="entry name" value="Translation proteins SH3-like domain"/>
    <property type="match status" value="1"/>
</dbReference>
<dbReference type="GO" id="GO:0019843">
    <property type="term" value="F:rRNA binding"/>
    <property type="evidence" value="ECO:0007669"/>
    <property type="project" value="UniProtKB-UniRule"/>
</dbReference>
<accession>A0A1F5SW71</accession>
<dbReference type="GO" id="GO:0016740">
    <property type="term" value="F:transferase activity"/>
    <property type="evidence" value="ECO:0007669"/>
    <property type="project" value="InterPro"/>
</dbReference>
<dbReference type="InterPro" id="IPR014722">
    <property type="entry name" value="Rib_uL2_dom2"/>
</dbReference>
<keyword evidence="2 5" id="KW-0689">Ribosomal protein</keyword>
<dbReference type="Gene3D" id="2.40.50.140">
    <property type="entry name" value="Nucleic acid-binding proteins"/>
    <property type="match status" value="1"/>
</dbReference>
<dbReference type="InterPro" id="IPR002171">
    <property type="entry name" value="Ribosomal_uL2"/>
</dbReference>
<sequence length="279" mass="31037">MGIKVYKPISNARRQMSVDDFSDITKTTPEKSLIVIKKKFGGRNNNGRITVRHRGGGSKRYIRLVDFKRDKFDIEARVDAIEYDPNRNSRIALLVYKDGEKRYIVAPVNLHVGDKIISSKKTIDIVPGNATLLENIPIGSMVYNVELVPGKGGQIVRSAGSQAKLMAVEGKYAQLRLPSSEIRLVPKECMATVGRVSNPDIMHVKIGKAGRKRHMGIKPTVRGKAMNPVDHPHGGGEGSNPIGMKYPKTPWGKHALGVKTRRKKASDRMIVKRRKSKKK</sequence>
<proteinExistence type="inferred from homology"/>
<evidence type="ECO:0000259" key="7">
    <source>
        <dbReference type="SMART" id="SM01382"/>
    </source>
</evidence>
<evidence type="ECO:0000256" key="3">
    <source>
        <dbReference type="ARBA" id="ARBA00023274"/>
    </source>
</evidence>
<comment type="similarity">
    <text evidence="1 5">Belongs to the universal ribosomal protein uL2 family.</text>
</comment>
<evidence type="ECO:0000256" key="5">
    <source>
        <dbReference type="HAMAP-Rule" id="MF_01320"/>
    </source>
</evidence>
<dbReference type="FunFam" id="4.10.950.10:FF:000001">
    <property type="entry name" value="50S ribosomal protein L2"/>
    <property type="match status" value="1"/>
</dbReference>
<dbReference type="InterPro" id="IPR022669">
    <property type="entry name" value="Ribosomal_uL2_C"/>
</dbReference>
<protein>
    <recommendedName>
        <fullName evidence="4 5">Large ribosomal subunit protein uL2</fullName>
    </recommendedName>
</protein>
<feature type="compositionally biased region" description="Basic residues" evidence="6">
    <location>
        <begin position="259"/>
        <end position="279"/>
    </location>
</feature>
<keyword evidence="5" id="KW-0694">RNA-binding</keyword>
<dbReference type="InterPro" id="IPR014726">
    <property type="entry name" value="Ribosomal_uL2_dom3"/>
</dbReference>
<dbReference type="InterPro" id="IPR008991">
    <property type="entry name" value="Translation_prot_SH3-like_sf"/>
</dbReference>
<dbReference type="InterPro" id="IPR022666">
    <property type="entry name" value="Ribosomal_uL2_RNA-bd_dom"/>
</dbReference>
<dbReference type="Pfam" id="PF03947">
    <property type="entry name" value="Ribosomal_L2_C"/>
    <property type="match status" value="1"/>
</dbReference>
<dbReference type="Gene3D" id="4.10.950.10">
    <property type="entry name" value="Ribosomal protein L2, domain 3"/>
    <property type="match status" value="1"/>
</dbReference>
<dbReference type="GO" id="GO:0003735">
    <property type="term" value="F:structural constituent of ribosome"/>
    <property type="evidence" value="ECO:0007669"/>
    <property type="project" value="InterPro"/>
</dbReference>
<dbReference type="NCBIfam" id="TIGR01171">
    <property type="entry name" value="rplB_bact"/>
    <property type="match status" value="1"/>
</dbReference>
<gene>
    <name evidence="5" type="primary">rplB</name>
    <name evidence="9" type="ORF">A2478_00865</name>
</gene>
<evidence type="ECO:0000256" key="4">
    <source>
        <dbReference type="ARBA" id="ARBA00035242"/>
    </source>
</evidence>
<comment type="function">
    <text evidence="5">One of the primary rRNA binding proteins. Required for association of the 30S and 50S subunits to form the 70S ribosome, for tRNA binding and peptide bond formation. It has been suggested to have peptidyltransferase activity; this is somewhat controversial. Makes several contacts with the 16S rRNA in the 70S ribosome.</text>
</comment>
<comment type="caution">
    <text evidence="9">The sequence shown here is derived from an EMBL/GenBank/DDBJ whole genome shotgun (WGS) entry which is preliminary data.</text>
</comment>
<dbReference type="SUPFAM" id="SSF50249">
    <property type="entry name" value="Nucleic acid-binding proteins"/>
    <property type="match status" value="1"/>
</dbReference>
<comment type="subunit">
    <text evidence="5">Part of the 50S ribosomal subunit. Forms a bridge to the 30S subunit in the 70S ribosome.</text>
</comment>
<reference evidence="9 10" key="1">
    <citation type="journal article" date="2016" name="Nat. Commun.">
        <title>Thousands of microbial genomes shed light on interconnected biogeochemical processes in an aquifer system.</title>
        <authorList>
            <person name="Anantharaman K."/>
            <person name="Brown C.T."/>
            <person name="Hug L.A."/>
            <person name="Sharon I."/>
            <person name="Castelle C.J."/>
            <person name="Probst A.J."/>
            <person name="Thomas B.C."/>
            <person name="Singh A."/>
            <person name="Wilkins M.J."/>
            <person name="Karaoz U."/>
            <person name="Brodie E.L."/>
            <person name="Williams K.H."/>
            <person name="Hubbard S.S."/>
            <person name="Banfield J.F."/>
        </authorList>
    </citation>
    <scope>NUCLEOTIDE SEQUENCE [LARGE SCALE GENOMIC DNA]</scope>
</reference>
<dbReference type="GO" id="GO:0015934">
    <property type="term" value="C:large ribosomal subunit"/>
    <property type="evidence" value="ECO:0007669"/>
    <property type="project" value="InterPro"/>
</dbReference>
<evidence type="ECO:0000313" key="9">
    <source>
        <dbReference type="EMBL" id="OGF30978.1"/>
    </source>
</evidence>
<dbReference type="SMART" id="SM01383">
    <property type="entry name" value="Ribosomal_L2"/>
    <property type="match status" value="1"/>
</dbReference>
<dbReference type="PANTHER" id="PTHR13691:SF5">
    <property type="entry name" value="LARGE RIBOSOMAL SUBUNIT PROTEIN UL2M"/>
    <property type="match status" value="1"/>
</dbReference>
<evidence type="ECO:0000259" key="8">
    <source>
        <dbReference type="SMART" id="SM01383"/>
    </source>
</evidence>
<evidence type="ECO:0000313" key="10">
    <source>
        <dbReference type="Proteomes" id="UP000179001"/>
    </source>
</evidence>
<dbReference type="Pfam" id="PF00181">
    <property type="entry name" value="Ribosomal_L2_N"/>
    <property type="match status" value="1"/>
</dbReference>
<name>A0A1F5SW71_9BACT</name>
<keyword evidence="5" id="KW-0699">rRNA-binding</keyword>
<feature type="region of interest" description="Disordered" evidence="6">
    <location>
        <begin position="222"/>
        <end position="279"/>
    </location>
</feature>
<dbReference type="AlphaFoldDB" id="A0A1F5SW71"/>
<dbReference type="Gene3D" id="2.30.30.30">
    <property type="match status" value="1"/>
</dbReference>
<dbReference type="FunFam" id="2.30.30.30:FF:000001">
    <property type="entry name" value="50S ribosomal protein L2"/>
    <property type="match status" value="1"/>
</dbReference>
<feature type="domain" description="Large ribosomal subunit protein uL2 RNA-binding" evidence="8">
    <location>
        <begin position="42"/>
        <end position="118"/>
    </location>
</feature>
<dbReference type="PIRSF" id="PIRSF002158">
    <property type="entry name" value="Ribosomal_L2"/>
    <property type="match status" value="1"/>
</dbReference>